<organism evidence="2 3">
    <name type="scientific">Seminavis robusta</name>
    <dbReference type="NCBI Taxonomy" id="568900"/>
    <lineage>
        <taxon>Eukaryota</taxon>
        <taxon>Sar</taxon>
        <taxon>Stramenopiles</taxon>
        <taxon>Ochrophyta</taxon>
        <taxon>Bacillariophyta</taxon>
        <taxon>Bacillariophyceae</taxon>
        <taxon>Bacillariophycidae</taxon>
        <taxon>Naviculales</taxon>
        <taxon>Naviculaceae</taxon>
        <taxon>Seminavis</taxon>
    </lineage>
</organism>
<proteinExistence type="predicted"/>
<evidence type="ECO:0000256" key="1">
    <source>
        <dbReference type="SAM" id="MobiDB-lite"/>
    </source>
</evidence>
<feature type="compositionally biased region" description="Low complexity" evidence="1">
    <location>
        <begin position="1"/>
        <end position="30"/>
    </location>
</feature>
<accession>A0A9N8HQ28</accession>
<evidence type="ECO:0000313" key="2">
    <source>
        <dbReference type="EMBL" id="CAB9523238.1"/>
    </source>
</evidence>
<sequence length="186" mass="20128">MQNNNKSSQEKNNNNNNSNNNNDPLISKNNELQSTAPRRSGDGHGGVVPGDVHGLNHLNNRGRPHTNPPFSGDFSGDLDPYHPLGGVRPAGNLMGPGHPLFSDGDHHYLAVNNNNNNPNDDYRSGFGMRPRFDPFGPPGGPQQVAPPPGRGDNNNNNDGRGRHCPGEPNPDHLAPPDDLRNNDFSY</sequence>
<name>A0A9N8HQ28_9STRA</name>
<comment type="caution">
    <text evidence="2">The sequence shown here is derived from an EMBL/GenBank/DDBJ whole genome shotgun (WGS) entry which is preliminary data.</text>
</comment>
<protein>
    <submittedName>
        <fullName evidence="2">Uncharacterized protein</fullName>
    </submittedName>
</protein>
<dbReference type="AlphaFoldDB" id="A0A9N8HQ28"/>
<gene>
    <name evidence="2" type="ORF">SEMRO_1392_G268880.1</name>
</gene>
<feature type="region of interest" description="Disordered" evidence="1">
    <location>
        <begin position="1"/>
        <end position="83"/>
    </location>
</feature>
<evidence type="ECO:0000313" key="3">
    <source>
        <dbReference type="Proteomes" id="UP001153069"/>
    </source>
</evidence>
<feature type="compositionally biased region" description="Basic and acidic residues" evidence="1">
    <location>
        <begin position="174"/>
        <end position="186"/>
    </location>
</feature>
<dbReference type="EMBL" id="CAICTM010001390">
    <property type="protein sequence ID" value="CAB9523238.1"/>
    <property type="molecule type" value="Genomic_DNA"/>
</dbReference>
<dbReference type="Proteomes" id="UP001153069">
    <property type="component" value="Unassembled WGS sequence"/>
</dbReference>
<feature type="compositionally biased region" description="Low complexity" evidence="1">
    <location>
        <begin position="112"/>
        <end position="129"/>
    </location>
</feature>
<reference evidence="2" key="1">
    <citation type="submission" date="2020-06" db="EMBL/GenBank/DDBJ databases">
        <authorList>
            <consortium name="Plant Systems Biology data submission"/>
        </authorList>
    </citation>
    <scope>NUCLEOTIDE SEQUENCE</scope>
    <source>
        <strain evidence="2">D6</strain>
    </source>
</reference>
<feature type="region of interest" description="Disordered" evidence="1">
    <location>
        <begin position="109"/>
        <end position="186"/>
    </location>
</feature>
<feature type="compositionally biased region" description="Pro residues" evidence="1">
    <location>
        <begin position="135"/>
        <end position="149"/>
    </location>
</feature>
<keyword evidence="3" id="KW-1185">Reference proteome</keyword>